<gene>
    <name evidence="7" type="ORF">C2845_PM13G03200</name>
</gene>
<proteinExistence type="predicted"/>
<sequence length="612" mass="68185">MRDPRSSRFPNQQLLEPDRFGHRPTGRPPSSRIEWFLHVHPTKMNTHQQLDKQNRRRSKAGSPWGSWRRPAGEVVRPDEILQPPQRCAGLTRSGAEPNGSLAEGGEDLMRPGFRIALGVSSLDLWRLREGRYKDMVNGRSHQQVMVVAKCGNYKGRKVSCSAAINGCFTSNTCRSRNYHQHSHTTNLQSLQVDRKLLPRKLRKSTQRNTSFFTQRKLVPHCSSDLSTSCREEVPDYLAVNVLQDQSNTTQVAARKVLVILNPNSGLRSSRDVFYKKVQSKLRLSGFMMEVVETAYAGHAKVLASTVDLNKCPDGIVCVGGDGIVNEVLNGLLGRDDFKVAIQLPIGIIPAGSDNSLVWTVLGIRDPVSAAIALAKGGFTPIDVFAVKWIQAGVTHFGLTASYYGFVADVLQLSENFRLQLGPFRYVAAGLLKFLSLPQYRFEVEYLPLSPGKNPELKPQTEKSHEQLSDDGKVRRGIQVDGRIEDSWTTRRGEFLGIFVCNHFCKPARGLLSPVIAPKAQHDDGSLDLILVHGSGRLKLFCFFIAYQLCWHLLLPYVEYVKVKQVKIRPVGNTHNGCGVDGELLPGEGKTEWQCSLLPAQGRLLGRHPDALE</sequence>
<name>A0A3L6RKP8_PANMI</name>
<keyword evidence="1" id="KW-0808">Transferase</keyword>
<evidence type="ECO:0000259" key="6">
    <source>
        <dbReference type="PROSITE" id="PS50146"/>
    </source>
</evidence>
<evidence type="ECO:0000256" key="1">
    <source>
        <dbReference type="ARBA" id="ARBA00022679"/>
    </source>
</evidence>
<dbReference type="GO" id="GO:0005524">
    <property type="term" value="F:ATP binding"/>
    <property type="evidence" value="ECO:0007669"/>
    <property type="project" value="UniProtKB-KW"/>
</dbReference>
<dbReference type="InterPro" id="IPR045540">
    <property type="entry name" value="YegS/DAGK_C"/>
</dbReference>
<keyword evidence="2" id="KW-0547">Nucleotide-binding</keyword>
<dbReference type="GO" id="GO:0016020">
    <property type="term" value="C:membrane"/>
    <property type="evidence" value="ECO:0007669"/>
    <property type="project" value="GOC"/>
</dbReference>
<dbReference type="GO" id="GO:0006672">
    <property type="term" value="P:ceramide metabolic process"/>
    <property type="evidence" value="ECO:0007669"/>
    <property type="project" value="TreeGrafter"/>
</dbReference>
<dbReference type="Gene3D" id="2.60.200.40">
    <property type="match status" value="1"/>
</dbReference>
<dbReference type="EMBL" id="PQIB02000008">
    <property type="protein sequence ID" value="RLN04325.1"/>
    <property type="molecule type" value="Genomic_DNA"/>
</dbReference>
<feature type="region of interest" description="Disordered" evidence="5">
    <location>
        <begin position="45"/>
        <end position="73"/>
    </location>
</feature>
<evidence type="ECO:0000256" key="4">
    <source>
        <dbReference type="ARBA" id="ARBA00022840"/>
    </source>
</evidence>
<keyword evidence="3" id="KW-0418">Kinase</keyword>
<organism evidence="7 8">
    <name type="scientific">Panicum miliaceum</name>
    <name type="common">Proso millet</name>
    <name type="synonym">Broomcorn millet</name>
    <dbReference type="NCBI Taxonomy" id="4540"/>
    <lineage>
        <taxon>Eukaryota</taxon>
        <taxon>Viridiplantae</taxon>
        <taxon>Streptophyta</taxon>
        <taxon>Embryophyta</taxon>
        <taxon>Tracheophyta</taxon>
        <taxon>Spermatophyta</taxon>
        <taxon>Magnoliopsida</taxon>
        <taxon>Liliopsida</taxon>
        <taxon>Poales</taxon>
        <taxon>Poaceae</taxon>
        <taxon>PACMAD clade</taxon>
        <taxon>Panicoideae</taxon>
        <taxon>Panicodae</taxon>
        <taxon>Paniceae</taxon>
        <taxon>Panicinae</taxon>
        <taxon>Panicum</taxon>
        <taxon>Panicum sect. Panicum</taxon>
    </lineage>
</organism>
<dbReference type="Proteomes" id="UP000275267">
    <property type="component" value="Unassembled WGS sequence"/>
</dbReference>
<protein>
    <submittedName>
        <fullName evidence="7">Sphingoid long-chain bases kinase 1-like</fullName>
    </submittedName>
</protein>
<dbReference type="PANTHER" id="PTHR12358:SF37">
    <property type="entry name" value="OS08G0152700 PROTEIN"/>
    <property type="match status" value="1"/>
</dbReference>
<dbReference type="InterPro" id="IPR017438">
    <property type="entry name" value="ATP-NAD_kinase_N"/>
</dbReference>
<evidence type="ECO:0000256" key="5">
    <source>
        <dbReference type="SAM" id="MobiDB-lite"/>
    </source>
</evidence>
<dbReference type="AlphaFoldDB" id="A0A3L6RKP8"/>
<dbReference type="InterPro" id="IPR016064">
    <property type="entry name" value="NAD/diacylglycerol_kinase_sf"/>
</dbReference>
<evidence type="ECO:0000256" key="3">
    <source>
        <dbReference type="ARBA" id="ARBA00022777"/>
    </source>
</evidence>
<feature type="domain" description="DAGKc" evidence="6">
    <location>
        <begin position="251"/>
        <end position="390"/>
    </location>
</feature>
<dbReference type="Pfam" id="PF00781">
    <property type="entry name" value="DAGK_cat"/>
    <property type="match status" value="1"/>
</dbReference>
<dbReference type="OrthoDB" id="592605at2759"/>
<evidence type="ECO:0000256" key="2">
    <source>
        <dbReference type="ARBA" id="ARBA00022741"/>
    </source>
</evidence>
<feature type="region of interest" description="Disordered" evidence="5">
    <location>
        <begin position="1"/>
        <end position="31"/>
    </location>
</feature>
<evidence type="ECO:0000313" key="8">
    <source>
        <dbReference type="Proteomes" id="UP000275267"/>
    </source>
</evidence>
<dbReference type="PROSITE" id="PS50146">
    <property type="entry name" value="DAGK"/>
    <property type="match status" value="1"/>
</dbReference>
<dbReference type="SUPFAM" id="SSF111331">
    <property type="entry name" value="NAD kinase/diacylglycerol kinase-like"/>
    <property type="match status" value="1"/>
</dbReference>
<dbReference type="GO" id="GO:0001729">
    <property type="term" value="F:ceramide kinase activity"/>
    <property type="evidence" value="ECO:0007669"/>
    <property type="project" value="TreeGrafter"/>
</dbReference>
<dbReference type="PANTHER" id="PTHR12358">
    <property type="entry name" value="SPHINGOSINE KINASE"/>
    <property type="match status" value="1"/>
</dbReference>
<evidence type="ECO:0000313" key="7">
    <source>
        <dbReference type="EMBL" id="RLN04325.1"/>
    </source>
</evidence>
<dbReference type="STRING" id="4540.A0A3L6RKP8"/>
<dbReference type="Pfam" id="PF19279">
    <property type="entry name" value="YegS_C"/>
    <property type="match status" value="1"/>
</dbReference>
<dbReference type="Gene3D" id="3.40.50.10330">
    <property type="entry name" value="Probable inorganic polyphosphate/atp-NAD kinase, domain 1"/>
    <property type="match status" value="1"/>
</dbReference>
<comment type="caution">
    <text evidence="7">The sequence shown here is derived from an EMBL/GenBank/DDBJ whole genome shotgun (WGS) entry which is preliminary data.</text>
</comment>
<dbReference type="InterPro" id="IPR001206">
    <property type="entry name" value="Diacylglycerol_kinase_cat_dom"/>
</dbReference>
<dbReference type="InterPro" id="IPR050187">
    <property type="entry name" value="Lipid_Phosphate_FormReg"/>
</dbReference>
<dbReference type="SMART" id="SM00046">
    <property type="entry name" value="DAGKc"/>
    <property type="match status" value="1"/>
</dbReference>
<keyword evidence="4" id="KW-0067">ATP-binding</keyword>
<keyword evidence="8" id="KW-1185">Reference proteome</keyword>
<reference evidence="8" key="1">
    <citation type="journal article" date="2019" name="Nat. Commun.">
        <title>The genome of broomcorn millet.</title>
        <authorList>
            <person name="Zou C."/>
            <person name="Miki D."/>
            <person name="Li D."/>
            <person name="Tang Q."/>
            <person name="Xiao L."/>
            <person name="Rajput S."/>
            <person name="Deng P."/>
            <person name="Jia W."/>
            <person name="Huang R."/>
            <person name="Zhang M."/>
            <person name="Sun Y."/>
            <person name="Hu J."/>
            <person name="Fu X."/>
            <person name="Schnable P.S."/>
            <person name="Li F."/>
            <person name="Zhang H."/>
            <person name="Feng B."/>
            <person name="Zhu X."/>
            <person name="Liu R."/>
            <person name="Schnable J.C."/>
            <person name="Zhu J.-K."/>
            <person name="Zhang H."/>
        </authorList>
    </citation>
    <scope>NUCLEOTIDE SEQUENCE [LARGE SCALE GENOMIC DNA]</scope>
</reference>
<accession>A0A3L6RKP8</accession>